<dbReference type="Pfam" id="PF07690">
    <property type="entry name" value="MFS_1"/>
    <property type="match status" value="2"/>
</dbReference>
<evidence type="ECO:0000256" key="2">
    <source>
        <dbReference type="ARBA" id="ARBA00022989"/>
    </source>
</evidence>
<feature type="transmembrane region" description="Helical" evidence="4">
    <location>
        <begin position="355"/>
        <end position="374"/>
    </location>
</feature>
<name>A0A844AQ35_9RHOB</name>
<dbReference type="EMBL" id="WIXK01000001">
    <property type="protein sequence ID" value="MQY41617.1"/>
    <property type="molecule type" value="Genomic_DNA"/>
</dbReference>
<keyword evidence="7" id="KW-1185">Reference proteome</keyword>
<gene>
    <name evidence="6" type="ORF">GG681_03110</name>
</gene>
<protein>
    <submittedName>
        <fullName evidence="6">MFS transporter</fullName>
    </submittedName>
</protein>
<dbReference type="InterPro" id="IPR036259">
    <property type="entry name" value="MFS_trans_sf"/>
</dbReference>
<sequence>MLQVLSSAWALLLGVGLLMLGNGLQSSLLGVRGSLAGFSNIELSLVMAAYFAGFLGGSRLAPVMIGRVGHVRVFAALGSLISAVIIVYPALDNPIVWGIGRVMIGFCFSGVYVTAESWLNDAADNENRGKALSLYMMVMTLGFVGAQGLLLVGSPSDYLPFVIASIAVSISFAPILLSISPTPMFETAKPMSLKELKEASPLGAVGMFLLGGAFSAQVGMSAVLATNVGLSIAQTSAFVSSFYVGALVLQFPIGWMSDRMDRRLVIMIAAGIGACAGFVCMMQPENYLMLLGAGFVIGGMTTPLYSLLIAHSNDFLSHEEMPAASGGLVFINGLGAVAGPLVTGWLMSDQQFGPAGYFLFMATLLSAIGLYAAYRTTQRPTVDLEATGPMAVMAPTATAVAAEWAQEYVIETELEEQENDQ</sequence>
<keyword evidence="2 4" id="KW-1133">Transmembrane helix</keyword>
<evidence type="ECO:0000313" key="6">
    <source>
        <dbReference type="EMBL" id="MQY41617.1"/>
    </source>
</evidence>
<feature type="transmembrane region" description="Helical" evidence="4">
    <location>
        <begin position="264"/>
        <end position="284"/>
    </location>
</feature>
<dbReference type="Gene3D" id="1.20.1250.20">
    <property type="entry name" value="MFS general substrate transporter like domains"/>
    <property type="match status" value="2"/>
</dbReference>
<evidence type="ECO:0000256" key="3">
    <source>
        <dbReference type="ARBA" id="ARBA00023136"/>
    </source>
</evidence>
<feature type="transmembrane region" description="Helical" evidence="4">
    <location>
        <begin position="158"/>
        <end position="179"/>
    </location>
</feature>
<dbReference type="CDD" id="cd17477">
    <property type="entry name" value="MFS_YcaD_like"/>
    <property type="match status" value="1"/>
</dbReference>
<feature type="transmembrane region" description="Helical" evidence="4">
    <location>
        <begin position="322"/>
        <end position="343"/>
    </location>
</feature>
<dbReference type="RefSeq" id="WP_153544938.1">
    <property type="nucleotide sequence ID" value="NZ_WIXK01000001.1"/>
</dbReference>
<dbReference type="InterPro" id="IPR011701">
    <property type="entry name" value="MFS"/>
</dbReference>
<dbReference type="AlphaFoldDB" id="A0A844AQ35"/>
<dbReference type="Proteomes" id="UP000436694">
    <property type="component" value="Unassembled WGS sequence"/>
</dbReference>
<dbReference type="GO" id="GO:0005886">
    <property type="term" value="C:plasma membrane"/>
    <property type="evidence" value="ECO:0007669"/>
    <property type="project" value="TreeGrafter"/>
</dbReference>
<dbReference type="PROSITE" id="PS50850">
    <property type="entry name" value="MFS"/>
    <property type="match status" value="1"/>
</dbReference>
<evidence type="ECO:0000313" key="7">
    <source>
        <dbReference type="Proteomes" id="UP000436694"/>
    </source>
</evidence>
<keyword evidence="1 4" id="KW-0812">Transmembrane</keyword>
<reference evidence="6 7" key="1">
    <citation type="submission" date="2019-10" db="EMBL/GenBank/DDBJ databases">
        <title>Epibacterium sp. nov., isolated from seawater.</title>
        <authorList>
            <person name="Zhang X."/>
            <person name="Li N."/>
        </authorList>
    </citation>
    <scope>NUCLEOTIDE SEQUENCE [LARGE SCALE GENOMIC DNA]</scope>
    <source>
        <strain evidence="6 7">SM1969</strain>
    </source>
</reference>
<keyword evidence="3 4" id="KW-0472">Membrane</keyword>
<feature type="transmembrane region" description="Helical" evidence="4">
    <location>
        <begin position="199"/>
        <end position="220"/>
    </location>
</feature>
<dbReference type="PANTHER" id="PTHR23521">
    <property type="entry name" value="TRANSPORTER MFS SUPERFAMILY"/>
    <property type="match status" value="1"/>
</dbReference>
<evidence type="ECO:0000259" key="5">
    <source>
        <dbReference type="PROSITE" id="PS50850"/>
    </source>
</evidence>
<organism evidence="6 7">
    <name type="scientific">Tritonibacter aquimaris</name>
    <dbReference type="NCBI Taxonomy" id="2663379"/>
    <lineage>
        <taxon>Bacteria</taxon>
        <taxon>Pseudomonadati</taxon>
        <taxon>Pseudomonadota</taxon>
        <taxon>Alphaproteobacteria</taxon>
        <taxon>Rhodobacterales</taxon>
        <taxon>Paracoccaceae</taxon>
        <taxon>Tritonibacter</taxon>
    </lineage>
</organism>
<proteinExistence type="predicted"/>
<feature type="transmembrane region" description="Helical" evidence="4">
    <location>
        <begin position="290"/>
        <end position="310"/>
    </location>
</feature>
<feature type="transmembrane region" description="Helical" evidence="4">
    <location>
        <begin position="43"/>
        <end position="61"/>
    </location>
</feature>
<evidence type="ECO:0000256" key="1">
    <source>
        <dbReference type="ARBA" id="ARBA00022692"/>
    </source>
</evidence>
<dbReference type="InterPro" id="IPR047200">
    <property type="entry name" value="MFS_YcaD-like"/>
</dbReference>
<accession>A0A844AQ35</accession>
<dbReference type="InterPro" id="IPR020846">
    <property type="entry name" value="MFS_dom"/>
</dbReference>
<dbReference type="GO" id="GO:0022857">
    <property type="term" value="F:transmembrane transporter activity"/>
    <property type="evidence" value="ECO:0007669"/>
    <property type="project" value="InterPro"/>
</dbReference>
<dbReference type="SUPFAM" id="SSF103473">
    <property type="entry name" value="MFS general substrate transporter"/>
    <property type="match status" value="1"/>
</dbReference>
<dbReference type="PANTHER" id="PTHR23521:SF3">
    <property type="entry name" value="MFS TRANSPORTER"/>
    <property type="match status" value="1"/>
</dbReference>
<comment type="caution">
    <text evidence="6">The sequence shown here is derived from an EMBL/GenBank/DDBJ whole genome shotgun (WGS) entry which is preliminary data.</text>
</comment>
<feature type="transmembrane region" description="Helical" evidence="4">
    <location>
        <begin position="97"/>
        <end position="119"/>
    </location>
</feature>
<feature type="transmembrane region" description="Helical" evidence="4">
    <location>
        <begin position="232"/>
        <end position="252"/>
    </location>
</feature>
<evidence type="ECO:0000256" key="4">
    <source>
        <dbReference type="SAM" id="Phobius"/>
    </source>
</evidence>
<feature type="transmembrane region" description="Helical" evidence="4">
    <location>
        <begin position="131"/>
        <end position="152"/>
    </location>
</feature>
<feature type="domain" description="Major facilitator superfamily (MFS) profile" evidence="5">
    <location>
        <begin position="199"/>
        <end position="421"/>
    </location>
</feature>
<feature type="transmembrane region" description="Helical" evidence="4">
    <location>
        <begin position="73"/>
        <end position="91"/>
    </location>
</feature>